<evidence type="ECO:0000313" key="2">
    <source>
        <dbReference type="EMBL" id="GAA4572118.1"/>
    </source>
</evidence>
<comment type="caution">
    <text evidence="2">The sequence shown here is derived from an EMBL/GenBank/DDBJ whole genome shotgun (WGS) entry which is preliminary data.</text>
</comment>
<protein>
    <recommendedName>
        <fullName evidence="4">DUF4175 domain-containing protein</fullName>
    </recommendedName>
</protein>
<keyword evidence="1" id="KW-0472">Membrane</keyword>
<evidence type="ECO:0000256" key="1">
    <source>
        <dbReference type="SAM" id="Phobius"/>
    </source>
</evidence>
<feature type="transmembrane region" description="Helical" evidence="1">
    <location>
        <begin position="7"/>
        <end position="26"/>
    </location>
</feature>
<evidence type="ECO:0000313" key="3">
    <source>
        <dbReference type="Proteomes" id="UP001500307"/>
    </source>
</evidence>
<dbReference type="RefSeq" id="WP_346120722.1">
    <property type="nucleotide sequence ID" value="NZ_BAABGU010000018.1"/>
</dbReference>
<organism evidence="2 3">
    <name type="scientific">Micromonospora coerulea</name>
    <dbReference type="NCBI Taxonomy" id="47856"/>
    <lineage>
        <taxon>Bacteria</taxon>
        <taxon>Bacillati</taxon>
        <taxon>Actinomycetota</taxon>
        <taxon>Actinomycetes</taxon>
        <taxon>Micromonosporales</taxon>
        <taxon>Micromonosporaceae</taxon>
        <taxon>Micromonospora</taxon>
    </lineage>
</organism>
<reference evidence="3" key="1">
    <citation type="journal article" date="2019" name="Int. J. Syst. Evol. Microbiol.">
        <title>The Global Catalogue of Microorganisms (GCM) 10K type strain sequencing project: providing services to taxonomists for standard genome sequencing and annotation.</title>
        <authorList>
            <consortium name="The Broad Institute Genomics Platform"/>
            <consortium name="The Broad Institute Genome Sequencing Center for Infectious Disease"/>
            <person name="Wu L."/>
            <person name="Ma J."/>
        </authorList>
    </citation>
    <scope>NUCLEOTIDE SEQUENCE [LARGE SCALE GENOMIC DNA]</scope>
    <source>
        <strain evidence="3">JCM 3175</strain>
    </source>
</reference>
<keyword evidence="1" id="KW-1133">Transmembrane helix</keyword>
<gene>
    <name evidence="2" type="ORF">GCM10023176_34350</name>
</gene>
<name>A0ABP8SPT6_9ACTN</name>
<dbReference type="Proteomes" id="UP001500307">
    <property type="component" value="Unassembled WGS sequence"/>
</dbReference>
<feature type="transmembrane region" description="Helical" evidence="1">
    <location>
        <begin position="32"/>
        <end position="52"/>
    </location>
</feature>
<accession>A0ABP8SPT6</accession>
<keyword evidence="3" id="KW-1185">Reference proteome</keyword>
<proteinExistence type="predicted"/>
<keyword evidence="1" id="KW-0812">Transmembrane</keyword>
<dbReference type="EMBL" id="BAABGU010000018">
    <property type="protein sequence ID" value="GAA4572118.1"/>
    <property type="molecule type" value="Genomic_DNA"/>
</dbReference>
<evidence type="ECO:0008006" key="4">
    <source>
        <dbReference type="Google" id="ProtNLM"/>
    </source>
</evidence>
<sequence length="57" mass="6195">MRSQIPRIMFAVAGSLLPVSILLVFLMDGPLWAGMVAWFVVAAVLVLLGLAIGRTRR</sequence>